<proteinExistence type="predicted"/>
<name>A0ACC2MHI1_PERAE</name>
<evidence type="ECO:0000313" key="2">
    <source>
        <dbReference type="Proteomes" id="UP001234297"/>
    </source>
</evidence>
<accession>A0ACC2MHI1</accession>
<comment type="caution">
    <text evidence="1">The sequence shown here is derived from an EMBL/GenBank/DDBJ whole genome shotgun (WGS) entry which is preliminary data.</text>
</comment>
<evidence type="ECO:0000313" key="1">
    <source>
        <dbReference type="EMBL" id="KAJ8644885.1"/>
    </source>
</evidence>
<keyword evidence="2" id="KW-1185">Reference proteome</keyword>
<reference evidence="1 2" key="1">
    <citation type="journal article" date="2022" name="Hortic Res">
        <title>A haplotype resolved chromosomal level avocado genome allows analysis of novel avocado genes.</title>
        <authorList>
            <person name="Nath O."/>
            <person name="Fletcher S.J."/>
            <person name="Hayward A."/>
            <person name="Shaw L.M."/>
            <person name="Masouleh A.K."/>
            <person name="Furtado A."/>
            <person name="Henry R.J."/>
            <person name="Mitter N."/>
        </authorList>
    </citation>
    <scope>NUCLEOTIDE SEQUENCE [LARGE SCALE GENOMIC DNA]</scope>
    <source>
        <strain evidence="2">cv. Hass</strain>
    </source>
</reference>
<organism evidence="1 2">
    <name type="scientific">Persea americana</name>
    <name type="common">Avocado</name>
    <dbReference type="NCBI Taxonomy" id="3435"/>
    <lineage>
        <taxon>Eukaryota</taxon>
        <taxon>Viridiplantae</taxon>
        <taxon>Streptophyta</taxon>
        <taxon>Embryophyta</taxon>
        <taxon>Tracheophyta</taxon>
        <taxon>Spermatophyta</taxon>
        <taxon>Magnoliopsida</taxon>
        <taxon>Magnoliidae</taxon>
        <taxon>Laurales</taxon>
        <taxon>Lauraceae</taxon>
        <taxon>Persea</taxon>
    </lineage>
</organism>
<gene>
    <name evidence="1" type="ORF">MRB53_006633</name>
</gene>
<dbReference type="EMBL" id="CM056810">
    <property type="protein sequence ID" value="KAJ8644885.1"/>
    <property type="molecule type" value="Genomic_DNA"/>
</dbReference>
<protein>
    <submittedName>
        <fullName evidence="1">Uncharacterized protein</fullName>
    </submittedName>
</protein>
<dbReference type="Proteomes" id="UP001234297">
    <property type="component" value="Chromosome 2"/>
</dbReference>
<sequence length="146" mass="15575">MCWGFYVCLEFSTTKKKKGVDCRELPMMTPVLSAAAASCGSTGSAASCYSTGAAAASARSVSIVKLQSGRKEIIDVENAELQIDGHMTDRAAVELDLFLLQGRRSLAEPSGVPFASLSTIQASYLEREISIKEAERTISNSDTDKA</sequence>